<dbReference type="InterPro" id="IPR006153">
    <property type="entry name" value="Cation/H_exchanger_TM"/>
</dbReference>
<dbReference type="InterPro" id="IPR057290">
    <property type="entry name" value="CHX17_C"/>
</dbReference>
<evidence type="ECO:0000256" key="7">
    <source>
        <dbReference type="ARBA" id="ARBA00022989"/>
    </source>
</evidence>
<evidence type="ECO:0000256" key="6">
    <source>
        <dbReference type="ARBA" id="ARBA00022958"/>
    </source>
</evidence>
<dbReference type="Gene3D" id="3.40.50.12370">
    <property type="match status" value="1"/>
</dbReference>
<evidence type="ECO:0000256" key="9">
    <source>
        <dbReference type="ARBA" id="ARBA00023136"/>
    </source>
</evidence>
<evidence type="ECO:0000256" key="2">
    <source>
        <dbReference type="ARBA" id="ARBA00022448"/>
    </source>
</evidence>
<dbReference type="Gene3D" id="1.20.1530.20">
    <property type="match status" value="2"/>
</dbReference>
<feature type="transmembrane region" description="Helical" evidence="11">
    <location>
        <begin position="1076"/>
        <end position="1100"/>
    </location>
</feature>
<feature type="transmembrane region" description="Helical" evidence="11">
    <location>
        <begin position="1107"/>
        <end position="1128"/>
    </location>
</feature>
<feature type="domain" description="Cation/H(+) antiporter C-terminal" evidence="14">
    <location>
        <begin position="650"/>
        <end position="790"/>
    </location>
</feature>
<feature type="transmembrane region" description="Helical" evidence="11">
    <location>
        <begin position="1049"/>
        <end position="1070"/>
    </location>
</feature>
<dbReference type="InterPro" id="IPR057291">
    <property type="entry name" value="CHX17_2nd"/>
</dbReference>
<feature type="transmembrane region" description="Helical" evidence="11">
    <location>
        <begin position="116"/>
        <end position="133"/>
    </location>
</feature>
<feature type="transmembrane region" description="Helical" evidence="11">
    <location>
        <begin position="1022"/>
        <end position="1042"/>
    </location>
</feature>
<organism evidence="15 16">
    <name type="scientific">Dillenia turbinata</name>
    <dbReference type="NCBI Taxonomy" id="194707"/>
    <lineage>
        <taxon>Eukaryota</taxon>
        <taxon>Viridiplantae</taxon>
        <taxon>Streptophyta</taxon>
        <taxon>Embryophyta</taxon>
        <taxon>Tracheophyta</taxon>
        <taxon>Spermatophyta</taxon>
        <taxon>Magnoliopsida</taxon>
        <taxon>eudicotyledons</taxon>
        <taxon>Gunneridae</taxon>
        <taxon>Pentapetalae</taxon>
        <taxon>Dilleniales</taxon>
        <taxon>Dilleniaceae</taxon>
        <taxon>Dillenia</taxon>
    </lineage>
</organism>
<dbReference type="InterPro" id="IPR050794">
    <property type="entry name" value="CPA2_transporter"/>
</dbReference>
<dbReference type="GO" id="GO:0012505">
    <property type="term" value="C:endomembrane system"/>
    <property type="evidence" value="ECO:0007669"/>
    <property type="project" value="TreeGrafter"/>
</dbReference>
<proteinExistence type="inferred from homology"/>
<feature type="transmembrane region" description="Helical" evidence="11">
    <location>
        <begin position="51"/>
        <end position="72"/>
    </location>
</feature>
<comment type="caution">
    <text evidence="15">The sequence shown here is derived from an EMBL/GenBank/DDBJ whole genome shotgun (WGS) entry which is preliminary data.</text>
</comment>
<feature type="transmembrane region" description="Helical" evidence="11">
    <location>
        <begin position="145"/>
        <end position="168"/>
    </location>
</feature>
<dbReference type="GO" id="GO:0016020">
    <property type="term" value="C:membrane"/>
    <property type="evidence" value="ECO:0007669"/>
    <property type="project" value="UniProtKB-SubCell"/>
</dbReference>
<feature type="transmembrane region" description="Helical" evidence="11">
    <location>
        <begin position="859"/>
        <end position="886"/>
    </location>
</feature>
<feature type="transmembrane region" description="Helical" evidence="11">
    <location>
        <begin position="928"/>
        <end position="949"/>
    </location>
</feature>
<keyword evidence="6" id="KW-0630">Potassium</keyword>
<protein>
    <submittedName>
        <fullName evidence="15">Cation/H+ exchanger</fullName>
    </submittedName>
</protein>
<keyword evidence="2" id="KW-0813">Transport</keyword>
<feature type="transmembrane region" description="Helical" evidence="11">
    <location>
        <begin position="79"/>
        <end position="96"/>
    </location>
</feature>
<accession>A0AAN8ZB54</accession>
<feature type="transmembrane region" description="Helical" evidence="11">
    <location>
        <begin position="367"/>
        <end position="387"/>
    </location>
</feature>
<name>A0AAN8ZB54_9MAGN</name>
<feature type="domain" description="Cation/H(+) antiporter C-terminal" evidence="14">
    <location>
        <begin position="1350"/>
        <end position="1491"/>
    </location>
</feature>
<keyword evidence="3" id="KW-0050">Antiport</keyword>
<feature type="transmembrane region" description="Helical" evidence="11">
    <location>
        <begin position="1140"/>
        <end position="1161"/>
    </location>
</feature>
<comment type="similarity">
    <text evidence="10">Belongs to the monovalent cation:proton antiporter 2 (CPA2) transporter (TC 2.A.37) family. CHX (TC 2.A.37.4) subfamily.</text>
</comment>
<keyword evidence="5 11" id="KW-0812">Transmembrane</keyword>
<dbReference type="Pfam" id="PF23256">
    <property type="entry name" value="CHX17_2nd"/>
    <property type="match status" value="2"/>
</dbReference>
<dbReference type="GO" id="GO:0015297">
    <property type="term" value="F:antiporter activity"/>
    <property type="evidence" value="ECO:0007669"/>
    <property type="project" value="UniProtKB-KW"/>
</dbReference>
<feature type="domain" description="Cation/H+ exchanger transmembrane" evidence="12">
    <location>
        <begin position="792"/>
        <end position="1157"/>
    </location>
</feature>
<keyword evidence="16" id="KW-1185">Reference proteome</keyword>
<gene>
    <name evidence="15" type="ORF">RJ641_008872</name>
</gene>
<feature type="domain" description="Cation/H(+) antiporter central" evidence="13">
    <location>
        <begin position="515"/>
        <end position="637"/>
    </location>
</feature>
<dbReference type="Pfam" id="PF00999">
    <property type="entry name" value="Na_H_Exchanger"/>
    <property type="match status" value="2"/>
</dbReference>
<dbReference type="GO" id="GO:0006813">
    <property type="term" value="P:potassium ion transport"/>
    <property type="evidence" value="ECO:0007669"/>
    <property type="project" value="UniProtKB-KW"/>
</dbReference>
<comment type="subcellular location">
    <subcellularLocation>
        <location evidence="1">Membrane</location>
        <topology evidence="1">Multi-pass membrane protein</topology>
    </subcellularLocation>
</comment>
<dbReference type="GO" id="GO:1902600">
    <property type="term" value="P:proton transmembrane transport"/>
    <property type="evidence" value="ECO:0007669"/>
    <property type="project" value="InterPro"/>
</dbReference>
<dbReference type="PANTHER" id="PTHR32468:SF23">
    <property type="entry name" value="CATION_H(+) ANTIPORTER 14"/>
    <property type="match status" value="1"/>
</dbReference>
<dbReference type="InterPro" id="IPR038770">
    <property type="entry name" value="Na+/solute_symporter_sf"/>
</dbReference>
<sequence>MHIENLLFHYVNHAAETGGNFTLEQEIVCHDAKKIDSHGIFSTDDLLNYTVPLLLAQFILIFFITRVAYFLLKPLRQSLMSAQIIGGIIMGPSCLGRDHGYSRMLTPPESRLVLETFASFGFMLHLFLVGIQMDIRLLKKTRRNAMVMGIASFLVPYVIGTLVCIFLSKTTKFDDPAVPGLLPYIAAANSVTSFPVITNLLKDLKILNSELGRFAASTAVICDLCSFFLALLMTTMSLAEKKSTTNAVMSLACTIVIPFTTMVLVIEPLILHMRKKIKHHNGVMKEPDFGVIMIIVLLFSLFTEWFGQHSGLGALVVGFAIPDGPPLGSALVDKMDTMATGLLMPVYYTISGMRVNYWDLHGHHTAAIIAVVITAGYIAKFFGTYFAARYYGIQFNDAVALSLIMCGKGVIDVATYTIWKEGKISLVMNEQIIDGRSYTLLFFSMLVFTGISRPVILYLYDPSQRYTALGRRGGLAHNKRRQELRILVCVHEEENVPSFINLLELCNPTRRIPISIFVVHLVELQGHATSVLLPFDNDNPSASQANHVQHIVRSFIYFEQCGEGRRMDYFTSIAPFATMHNDICTLAFDKEVSLVVVPFHKKWTIDGSIGAVFSNQRTVNHNVINKAPCSVGILVNRYQSSALEPMYRIGLIFLGGMDDREALALAMRMSTYPRARVIVTWIKSWSHTYRDKDEAEAYLDEELIEDFKERATEELRMVYKESIANDGVETTRIVRSMDDSVDLMIVGKHHDRSNPVMLGLTEWSQSSELGIIGDMLATSDFRFSVLVIQQEPPIRGVSMGGIIMGPSFLGRNPEYSRKLFPPSSTMVLETWAYFGFMLHLFSVGIQMDVSLLKKAGRDAIAIGIASFLLPYAIQLLVFMVLIASAVKMEPGVVSKLRLVVIANNITSFPVVVNLLKDLNILNSELGRFATSAAMISDLCSSSAALLLSLGGKSVSGAAMSLFWFSAFISILVFVVRPLLLYASKKMKKGVNGMMKQAEFLLTMIILCLVSLCGLLVGHSMILGPFAMGIVIPGGSTLGLALIKKLDTMVTGVFMPVFYTVSGIRANYFDIREKNSFVFAIVIVAGYIAKFSGTYSVALYWGVRFKDAVALSLIMCSKGVVDICIYTLWKDNGILDDRAYALLIFTMVLSMVISSPAIKYLYDPSERYTAYAGRRAIAHCKKKQELRMLVCINKEENVPALVNLLELFNPTRRIPITIFAIHLIELAGRATSVLLQFDPEKTLASQPNHAERIVRSFINFKQRGEGRRTEYFTSIAPYGSMHNDVCTLALDKEASLVIVPFHKQWTIDGSVGAVSSNERTVNRNILEKAPCSVGVLVDRSLLGARPPVCRVGLIFLGGADDREALALVMRLSSHANATVVVTWIKQWDCMSEDMDDRGRNLDEESIEEFKGGAVENERMVYKEATANDGVETKRILHSMEDSIDLMMVGKHHHRSGPVIRGLTERSEYPELGTIGDLLATSDFRFSVLVIQQQP</sequence>
<dbReference type="PANTHER" id="PTHR32468">
    <property type="entry name" value="CATION/H + ANTIPORTER"/>
    <property type="match status" value="1"/>
</dbReference>
<feature type="transmembrane region" description="Helical" evidence="11">
    <location>
        <begin position="961"/>
        <end position="979"/>
    </location>
</feature>
<evidence type="ECO:0000313" key="15">
    <source>
        <dbReference type="EMBL" id="KAK6927153.1"/>
    </source>
</evidence>
<evidence type="ECO:0000259" key="12">
    <source>
        <dbReference type="Pfam" id="PF00999"/>
    </source>
</evidence>
<evidence type="ECO:0000256" key="5">
    <source>
        <dbReference type="ARBA" id="ARBA00022692"/>
    </source>
</evidence>
<dbReference type="FunFam" id="1.20.1530.20:FF:000003">
    <property type="entry name" value="Cation/H(+) antiporter 15"/>
    <property type="match status" value="1"/>
</dbReference>
<evidence type="ECO:0000256" key="10">
    <source>
        <dbReference type="ARBA" id="ARBA00038341"/>
    </source>
</evidence>
<reference evidence="15 16" key="1">
    <citation type="submission" date="2023-12" db="EMBL/GenBank/DDBJ databases">
        <title>A high-quality genome assembly for Dillenia turbinata (Dilleniales).</title>
        <authorList>
            <person name="Chanderbali A."/>
        </authorList>
    </citation>
    <scope>NUCLEOTIDE SEQUENCE [LARGE SCALE GENOMIC DNA]</scope>
    <source>
        <strain evidence="15">LSX21</strain>
        <tissue evidence="15">Leaf</tissue>
    </source>
</reference>
<feature type="domain" description="Cation/H+ exchanger transmembrane" evidence="12">
    <location>
        <begin position="64"/>
        <end position="450"/>
    </location>
</feature>
<evidence type="ECO:0000256" key="1">
    <source>
        <dbReference type="ARBA" id="ARBA00004141"/>
    </source>
</evidence>
<feature type="transmembrane region" description="Helical" evidence="11">
    <location>
        <begin position="999"/>
        <end position="1016"/>
    </location>
</feature>
<evidence type="ECO:0000259" key="14">
    <source>
        <dbReference type="Pfam" id="PF23259"/>
    </source>
</evidence>
<feature type="transmembrane region" description="Helical" evidence="11">
    <location>
        <begin position="180"/>
        <end position="201"/>
    </location>
</feature>
<keyword evidence="7 11" id="KW-1133">Transmembrane helix</keyword>
<keyword evidence="4" id="KW-0633">Potassium transport</keyword>
<dbReference type="GO" id="GO:0006885">
    <property type="term" value="P:regulation of pH"/>
    <property type="evidence" value="ECO:0007669"/>
    <property type="project" value="TreeGrafter"/>
</dbReference>
<keyword evidence="9 11" id="KW-0472">Membrane</keyword>
<evidence type="ECO:0000256" key="8">
    <source>
        <dbReference type="ARBA" id="ARBA00023065"/>
    </source>
</evidence>
<keyword evidence="8" id="KW-0406">Ion transport</keyword>
<dbReference type="Proteomes" id="UP001370490">
    <property type="component" value="Unassembled WGS sequence"/>
</dbReference>
<evidence type="ECO:0000313" key="16">
    <source>
        <dbReference type="Proteomes" id="UP001370490"/>
    </source>
</evidence>
<feature type="transmembrane region" description="Helical" evidence="11">
    <location>
        <begin position="898"/>
        <end position="916"/>
    </location>
</feature>
<dbReference type="Pfam" id="PF23259">
    <property type="entry name" value="CHX17_C"/>
    <property type="match status" value="2"/>
</dbReference>
<evidence type="ECO:0000259" key="13">
    <source>
        <dbReference type="Pfam" id="PF23256"/>
    </source>
</evidence>
<feature type="transmembrane region" description="Helical" evidence="11">
    <location>
        <begin position="247"/>
        <end position="266"/>
    </location>
</feature>
<feature type="transmembrane region" description="Helical" evidence="11">
    <location>
        <begin position="831"/>
        <end position="852"/>
    </location>
</feature>
<feature type="domain" description="Cation/H(+) antiporter central" evidence="13">
    <location>
        <begin position="1215"/>
        <end position="1342"/>
    </location>
</feature>
<dbReference type="EMBL" id="JBAMMX010000015">
    <property type="protein sequence ID" value="KAK6927153.1"/>
    <property type="molecule type" value="Genomic_DNA"/>
</dbReference>
<feature type="transmembrane region" description="Helical" evidence="11">
    <location>
        <begin position="287"/>
        <end position="306"/>
    </location>
</feature>
<evidence type="ECO:0000256" key="11">
    <source>
        <dbReference type="SAM" id="Phobius"/>
    </source>
</evidence>
<feature type="transmembrane region" description="Helical" evidence="11">
    <location>
        <begin position="213"/>
        <end position="235"/>
    </location>
</feature>
<feature type="transmembrane region" description="Helical" evidence="11">
    <location>
        <begin position="440"/>
        <end position="460"/>
    </location>
</feature>
<evidence type="ECO:0000256" key="4">
    <source>
        <dbReference type="ARBA" id="ARBA00022538"/>
    </source>
</evidence>
<evidence type="ECO:0000256" key="3">
    <source>
        <dbReference type="ARBA" id="ARBA00022449"/>
    </source>
</evidence>